<dbReference type="SUPFAM" id="SSF53474">
    <property type="entry name" value="alpha/beta-Hydrolases"/>
    <property type="match status" value="1"/>
</dbReference>
<organism evidence="2 3">
    <name type="scientific">Kocuria varians</name>
    <name type="common">Micrococcus varians</name>
    <dbReference type="NCBI Taxonomy" id="1272"/>
    <lineage>
        <taxon>Bacteria</taxon>
        <taxon>Bacillati</taxon>
        <taxon>Actinomycetota</taxon>
        <taxon>Actinomycetes</taxon>
        <taxon>Micrococcales</taxon>
        <taxon>Micrococcaceae</taxon>
        <taxon>Kocuria</taxon>
    </lineage>
</organism>
<dbReference type="RefSeq" id="WP_141269947.1">
    <property type="nucleotide sequence ID" value="NZ_BJNW01000016.1"/>
</dbReference>
<feature type="domain" description="AB hydrolase-1" evidence="1">
    <location>
        <begin position="34"/>
        <end position="293"/>
    </location>
</feature>
<dbReference type="InterPro" id="IPR000073">
    <property type="entry name" value="AB_hydrolase_1"/>
</dbReference>
<reference evidence="2 3" key="1">
    <citation type="submission" date="2019-06" db="EMBL/GenBank/DDBJ databases">
        <title>Whole genome shotgun sequence of Kocuria varians NBRC 15358.</title>
        <authorList>
            <person name="Hosoyama A."/>
            <person name="Uohara A."/>
            <person name="Ohji S."/>
            <person name="Ichikawa N."/>
        </authorList>
    </citation>
    <scope>NUCLEOTIDE SEQUENCE [LARGE SCALE GENOMIC DNA]</scope>
    <source>
        <strain evidence="2 3">NBRC 15358</strain>
    </source>
</reference>
<dbReference type="PRINTS" id="PR00412">
    <property type="entry name" value="EPOXHYDRLASE"/>
</dbReference>
<dbReference type="GO" id="GO:0003824">
    <property type="term" value="F:catalytic activity"/>
    <property type="evidence" value="ECO:0007669"/>
    <property type="project" value="InterPro"/>
</dbReference>
<dbReference type="InterPro" id="IPR029058">
    <property type="entry name" value="AB_hydrolase_fold"/>
</dbReference>
<dbReference type="EMBL" id="BJNW01000016">
    <property type="protein sequence ID" value="GEC99734.1"/>
    <property type="molecule type" value="Genomic_DNA"/>
</dbReference>
<evidence type="ECO:0000313" key="2">
    <source>
        <dbReference type="EMBL" id="GEC99734.1"/>
    </source>
</evidence>
<dbReference type="PANTHER" id="PTHR43798:SF33">
    <property type="entry name" value="HYDROLASE, PUTATIVE (AFU_ORTHOLOGUE AFUA_2G14860)-RELATED"/>
    <property type="match status" value="1"/>
</dbReference>
<dbReference type="OrthoDB" id="7185741at2"/>
<gene>
    <name evidence="2" type="ORF">KVA01_18890</name>
</gene>
<dbReference type="PANTHER" id="PTHR43798">
    <property type="entry name" value="MONOACYLGLYCEROL LIPASE"/>
    <property type="match status" value="1"/>
</dbReference>
<evidence type="ECO:0000259" key="1">
    <source>
        <dbReference type="Pfam" id="PF12697"/>
    </source>
</evidence>
<dbReference type="GO" id="GO:0016020">
    <property type="term" value="C:membrane"/>
    <property type="evidence" value="ECO:0007669"/>
    <property type="project" value="TreeGrafter"/>
</dbReference>
<dbReference type="InterPro" id="IPR050266">
    <property type="entry name" value="AB_hydrolase_sf"/>
</dbReference>
<dbReference type="STRING" id="1272.GCA_900014985_02281"/>
<proteinExistence type="predicted"/>
<dbReference type="InterPro" id="IPR000639">
    <property type="entry name" value="Epox_hydrolase-like"/>
</dbReference>
<keyword evidence="3" id="KW-1185">Reference proteome</keyword>
<dbReference type="AlphaFoldDB" id="A0A4Y4D7R0"/>
<dbReference type="Gene3D" id="3.40.50.1820">
    <property type="entry name" value="alpha/beta hydrolase"/>
    <property type="match status" value="1"/>
</dbReference>
<name>A0A4Y4D7R0_KOCVA</name>
<protein>
    <recommendedName>
        <fullName evidence="1">AB hydrolase-1 domain-containing protein</fullName>
    </recommendedName>
</protein>
<evidence type="ECO:0000313" key="3">
    <source>
        <dbReference type="Proteomes" id="UP000315730"/>
    </source>
</evidence>
<accession>A0A4Y4D7R0</accession>
<sequence>MTTSTGGLLRAHVRSLTVRGSRTRVLDVGTGPVVLCSSGVASALWDWAPLVALLRRGFRVIVVDRPGYAPGDEVPPQLPELAEEAEHLLAALDACDVTGPVTAVGHSYGAAVVEAAARLHPERIAHLVLLDGSVPEAEGTHHGDVAARAAHAFRHRTLPWALSRRTRAVWSVIGPTVAELLVPGRRGLVRAIPGVREEARDGSPLAQTLRELAGYRSCMHQLEQLRLAAPLDRRLPVLVVAANGRIPRPGLSSWVRYVLGQARDLADEARVARRVVRRSGHFVMLDQPRAVAALVAEAAKGSTAR</sequence>
<dbReference type="Proteomes" id="UP000315730">
    <property type="component" value="Unassembled WGS sequence"/>
</dbReference>
<comment type="caution">
    <text evidence="2">The sequence shown here is derived from an EMBL/GenBank/DDBJ whole genome shotgun (WGS) entry which is preliminary data.</text>
</comment>
<dbReference type="Pfam" id="PF12697">
    <property type="entry name" value="Abhydrolase_6"/>
    <property type="match status" value="1"/>
</dbReference>
<dbReference type="PRINTS" id="PR00111">
    <property type="entry name" value="ABHYDROLASE"/>
</dbReference>